<evidence type="ECO:0000313" key="2">
    <source>
        <dbReference type="Proteomes" id="UP000251692"/>
    </source>
</evidence>
<reference evidence="1 2" key="2">
    <citation type="submission" date="2018-07" db="EMBL/GenBank/DDBJ databases">
        <title>Pontibacter sp. 2b14 genomic sequence and assembly.</title>
        <authorList>
            <person name="Du Z.-J."/>
        </authorList>
    </citation>
    <scope>NUCLEOTIDE SEQUENCE [LARGE SCALE GENOMIC DNA]</scope>
    <source>
        <strain evidence="1 2">2b14</strain>
    </source>
</reference>
<dbReference type="NCBIfam" id="NF035939">
    <property type="entry name" value="TIM_EboE"/>
    <property type="match status" value="1"/>
</dbReference>
<dbReference type="OrthoDB" id="9785907at2"/>
<dbReference type="SUPFAM" id="SSF51658">
    <property type="entry name" value="Xylose isomerase-like"/>
    <property type="match status" value="1"/>
</dbReference>
<evidence type="ECO:0000313" key="1">
    <source>
        <dbReference type="EMBL" id="RAU81809.1"/>
    </source>
</evidence>
<keyword evidence="1" id="KW-0413">Isomerase</keyword>
<reference evidence="1 2" key="1">
    <citation type="submission" date="2018-06" db="EMBL/GenBank/DDBJ databases">
        <authorList>
            <person name="Liu Z.-W."/>
        </authorList>
    </citation>
    <scope>NUCLEOTIDE SEQUENCE [LARGE SCALE GENOMIC DNA]</scope>
    <source>
        <strain evidence="1 2">2b14</strain>
    </source>
</reference>
<proteinExistence type="predicted"/>
<organism evidence="1 2">
    <name type="scientific">Pontibacter arcticus</name>
    <dbReference type="NCBI Taxonomy" id="2080288"/>
    <lineage>
        <taxon>Bacteria</taxon>
        <taxon>Pseudomonadati</taxon>
        <taxon>Bacteroidota</taxon>
        <taxon>Cytophagia</taxon>
        <taxon>Cytophagales</taxon>
        <taxon>Hymenobacteraceae</taxon>
        <taxon>Pontibacter</taxon>
    </lineage>
</organism>
<keyword evidence="2" id="KW-1185">Reference proteome</keyword>
<sequence>MNYKANYHLTYCTNIHPGETWAEVMASLQDYLPALKARLSPDAPFGVGLRLSDLASRELLEENKLDTFKRWLISEDLYVFTMNGFPFGGFHHQVVKDAVHKPDWTTRERLDYTIRLAQILAVLLPEGMEGGISTSPLSYKPWHTSADATEEVFRTSTEHLAELTGTLLQLKEKTGKTIHIDIEPEPDGVLENTEEVIRYYNNWLLPFGGSILQQQYELSPEQAREAILAHIQLCYDVCHFALAYEQPKVAFAQLKEAGINIGKIQLSAALKTAIPESINERELLAGKMAPFVESTYLHQVVARNNSNQLAHFPDLTEALENLEQTDAVEWRTHFHVPLFTDAYNGLQSTQDDIKQVLDLLENNAVTAHLEVETYTWDVLPQPLKLDLTDSIQREMEWVLNHTGLKNHA</sequence>
<dbReference type="Proteomes" id="UP000251692">
    <property type="component" value="Unassembled WGS sequence"/>
</dbReference>
<dbReference type="GO" id="GO:0016853">
    <property type="term" value="F:isomerase activity"/>
    <property type="evidence" value="ECO:0007669"/>
    <property type="project" value="UniProtKB-KW"/>
</dbReference>
<protein>
    <submittedName>
        <fullName evidence="1">Xylose isomerase</fullName>
    </submittedName>
</protein>
<dbReference type="AlphaFoldDB" id="A0A364RC06"/>
<dbReference type="InterPro" id="IPR036237">
    <property type="entry name" value="Xyl_isomerase-like_sf"/>
</dbReference>
<name>A0A364RC06_9BACT</name>
<comment type="caution">
    <text evidence="1">The sequence shown here is derived from an EMBL/GenBank/DDBJ whole genome shotgun (WGS) entry which is preliminary data.</text>
</comment>
<dbReference type="RefSeq" id="WP_112306488.1">
    <property type="nucleotide sequence ID" value="NZ_QMDV01000004.1"/>
</dbReference>
<accession>A0A364RC06</accession>
<dbReference type="EMBL" id="QMDV01000004">
    <property type="protein sequence ID" value="RAU81809.1"/>
    <property type="molecule type" value="Genomic_DNA"/>
</dbReference>
<dbReference type="Gene3D" id="3.20.20.150">
    <property type="entry name" value="Divalent-metal-dependent TIM barrel enzymes"/>
    <property type="match status" value="1"/>
</dbReference>
<gene>
    <name evidence="1" type="ORF">DP923_14015</name>
</gene>